<sequence>MTIYFPIDESSLIAGWVESFIWGVYSVLFGLSIRQIVLNGYSRFNKVSTAAIIILYCLATVHASLVLARLIQGFIVYRDTIGPVAYFSGVGYKINLAKEAIYITAIILGDSVVVWRLYVVWSKNIWVAMLPILLILGTAITGYACIAQWELPTVNYTDSVFWATAMYSISLCTNVVVTITTAARIWYMIYQTERILGVVESRYFRVIMLILESGFILAAAKVIELTLFELTGDDETYGGNKAVWIVLESMPQLMGILPTLIVLAVNTGFTRKDGIYTVHPIEPIVFAQTNHSRRHGEADATLDNVSIGSLVELEDMGDALTKKVRGLSGVGIRVDGLVP</sequence>
<keyword evidence="1" id="KW-0472">Membrane</keyword>
<dbReference type="RefSeq" id="XP_012176886.1">
    <property type="nucleotide sequence ID" value="XM_012321496.1"/>
</dbReference>
<accession>J4GY31</accession>
<dbReference type="Proteomes" id="UP000006352">
    <property type="component" value="Unassembled WGS sequence"/>
</dbReference>
<dbReference type="AlphaFoldDB" id="J4GY31"/>
<feature type="transmembrane region" description="Helical" evidence="1">
    <location>
        <begin position="161"/>
        <end position="183"/>
    </location>
</feature>
<evidence type="ECO:0000313" key="3">
    <source>
        <dbReference type="Proteomes" id="UP000006352"/>
    </source>
</evidence>
<dbReference type="GeneID" id="24101765"/>
<feature type="transmembrane region" description="Helical" evidence="1">
    <location>
        <begin position="125"/>
        <end position="149"/>
    </location>
</feature>
<evidence type="ECO:0008006" key="4">
    <source>
        <dbReference type="Google" id="ProtNLM"/>
    </source>
</evidence>
<protein>
    <recommendedName>
        <fullName evidence="4">G-protein coupled receptors family 3 profile domain-containing protein</fullName>
    </recommendedName>
</protein>
<feature type="transmembrane region" description="Helical" evidence="1">
    <location>
        <begin position="243"/>
        <end position="265"/>
    </location>
</feature>
<name>J4GY31_9APHY</name>
<reference evidence="2 3" key="1">
    <citation type="journal article" date="2012" name="Appl. Environ. Microbiol.">
        <title>Short-read sequencing for genomic analysis of the brown rot fungus Fibroporia radiculosa.</title>
        <authorList>
            <person name="Tang J.D."/>
            <person name="Perkins A.D."/>
            <person name="Sonstegard T.S."/>
            <person name="Schroeder S.G."/>
            <person name="Burgess S.C."/>
            <person name="Diehl S.V."/>
        </authorList>
    </citation>
    <scope>NUCLEOTIDE SEQUENCE [LARGE SCALE GENOMIC DNA]</scope>
    <source>
        <strain evidence="2 3">TFFH 294</strain>
    </source>
</reference>
<keyword evidence="1" id="KW-0812">Transmembrane</keyword>
<keyword evidence="3" id="KW-1185">Reference proteome</keyword>
<dbReference type="EMBL" id="HE797540">
    <property type="protein sequence ID" value="CCM06865.1"/>
    <property type="molecule type" value="Genomic_DNA"/>
</dbReference>
<organism evidence="2 3">
    <name type="scientific">Fibroporia radiculosa</name>
    <dbReference type="NCBI Taxonomy" id="599839"/>
    <lineage>
        <taxon>Eukaryota</taxon>
        <taxon>Fungi</taxon>
        <taxon>Dikarya</taxon>
        <taxon>Basidiomycota</taxon>
        <taxon>Agaricomycotina</taxon>
        <taxon>Agaricomycetes</taxon>
        <taxon>Polyporales</taxon>
        <taxon>Fibroporiaceae</taxon>
        <taxon>Fibroporia</taxon>
    </lineage>
</organism>
<feature type="transmembrane region" description="Helical" evidence="1">
    <location>
        <begin position="203"/>
        <end position="223"/>
    </location>
</feature>
<dbReference type="HOGENOM" id="CLU_044614_3_1_1"/>
<keyword evidence="1" id="KW-1133">Transmembrane helix</keyword>
<dbReference type="InParanoid" id="J4GY31"/>
<gene>
    <name evidence="2" type="ORF">FIBRA_09171</name>
</gene>
<dbReference type="OrthoDB" id="3357408at2759"/>
<evidence type="ECO:0000256" key="1">
    <source>
        <dbReference type="SAM" id="Phobius"/>
    </source>
</evidence>
<evidence type="ECO:0000313" key="2">
    <source>
        <dbReference type="EMBL" id="CCM06865.1"/>
    </source>
</evidence>
<proteinExistence type="predicted"/>
<feature type="transmembrane region" description="Helical" evidence="1">
    <location>
        <begin position="50"/>
        <end position="71"/>
    </location>
</feature>
<feature type="transmembrane region" description="Helical" evidence="1">
    <location>
        <begin position="100"/>
        <end position="118"/>
    </location>
</feature>
<feature type="transmembrane region" description="Helical" evidence="1">
    <location>
        <begin position="20"/>
        <end position="38"/>
    </location>
</feature>